<dbReference type="EMBL" id="JABFUD020000023">
    <property type="protein sequence ID" value="KAI5060850.1"/>
    <property type="molecule type" value="Genomic_DNA"/>
</dbReference>
<name>A0A9D4Z4F8_ADICA</name>
<organism evidence="1 2">
    <name type="scientific">Adiantum capillus-veneris</name>
    <name type="common">Maidenhair fern</name>
    <dbReference type="NCBI Taxonomy" id="13818"/>
    <lineage>
        <taxon>Eukaryota</taxon>
        <taxon>Viridiplantae</taxon>
        <taxon>Streptophyta</taxon>
        <taxon>Embryophyta</taxon>
        <taxon>Tracheophyta</taxon>
        <taxon>Polypodiopsida</taxon>
        <taxon>Polypodiidae</taxon>
        <taxon>Polypodiales</taxon>
        <taxon>Pteridineae</taxon>
        <taxon>Pteridaceae</taxon>
        <taxon>Vittarioideae</taxon>
        <taxon>Adiantum</taxon>
    </lineage>
</organism>
<proteinExistence type="predicted"/>
<evidence type="ECO:0000313" key="1">
    <source>
        <dbReference type="EMBL" id="KAI5060850.1"/>
    </source>
</evidence>
<dbReference type="Proteomes" id="UP000886520">
    <property type="component" value="Chromosome 23"/>
</dbReference>
<comment type="caution">
    <text evidence="1">The sequence shown here is derived from an EMBL/GenBank/DDBJ whole genome shotgun (WGS) entry which is preliminary data.</text>
</comment>
<gene>
    <name evidence="1" type="ORF">GOP47_0023355</name>
</gene>
<reference evidence="1" key="1">
    <citation type="submission" date="2021-01" db="EMBL/GenBank/DDBJ databases">
        <title>Adiantum capillus-veneris genome.</title>
        <authorList>
            <person name="Fang Y."/>
            <person name="Liao Q."/>
        </authorList>
    </citation>
    <scope>NUCLEOTIDE SEQUENCE</scope>
    <source>
        <strain evidence="1">H3</strain>
        <tissue evidence="1">Leaf</tissue>
    </source>
</reference>
<keyword evidence="2" id="KW-1185">Reference proteome</keyword>
<sequence length="52" mass="6034">MDPCSGEDFDGPTDFWRVLSLIGRQELGESWWRRRIATLYACSWITLIIANS</sequence>
<dbReference type="AlphaFoldDB" id="A0A9D4Z4F8"/>
<protein>
    <submittedName>
        <fullName evidence="1">Uncharacterized protein</fullName>
    </submittedName>
</protein>
<accession>A0A9D4Z4F8</accession>
<evidence type="ECO:0000313" key="2">
    <source>
        <dbReference type="Proteomes" id="UP000886520"/>
    </source>
</evidence>